<evidence type="ECO:0000313" key="5">
    <source>
        <dbReference type="EMBL" id="MVQ34483.1"/>
    </source>
</evidence>
<dbReference type="NCBIfam" id="NF009793">
    <property type="entry name" value="PRK13285.1-1"/>
    <property type="match status" value="1"/>
</dbReference>
<comment type="similarity">
    <text evidence="4">Belongs to the FliW family.</text>
</comment>
<evidence type="ECO:0000256" key="3">
    <source>
        <dbReference type="ARBA" id="ARBA00022845"/>
    </source>
</evidence>
<name>A0ABW9U6L4_9BACL</name>
<evidence type="ECO:0000256" key="4">
    <source>
        <dbReference type="HAMAP-Rule" id="MF_01185"/>
    </source>
</evidence>
<reference evidence="5 6" key="1">
    <citation type="submission" date="2019-12" db="EMBL/GenBank/DDBJ databases">
        <authorList>
            <person name="Huq M.A."/>
        </authorList>
    </citation>
    <scope>NUCLEOTIDE SEQUENCE [LARGE SCALE GENOMIC DNA]</scope>
    <source>
        <strain evidence="5 6">MAH-34</strain>
    </source>
</reference>
<dbReference type="SUPFAM" id="SSF141457">
    <property type="entry name" value="BH3618-like"/>
    <property type="match status" value="1"/>
</dbReference>
<sequence>MFIQTTRFNQIEIDDNDIITFKQGIPGFEERTKYIVLEMEQGPFSFLQSVEEAGLAFAVVDPFTLYPDYEFELPASAKEELEIDSLEQITVRSIVSVKDNWDNATTNLVAPLVINHLHKLGKQVVLTKTTYTTKHLLGMKLKEGAE</sequence>
<organism evidence="5 6">
    <name type="scientific">Paenibacillus anseongense</name>
    <dbReference type="NCBI Taxonomy" id="2682845"/>
    <lineage>
        <taxon>Bacteria</taxon>
        <taxon>Bacillati</taxon>
        <taxon>Bacillota</taxon>
        <taxon>Bacilli</taxon>
        <taxon>Bacillales</taxon>
        <taxon>Paenibacillaceae</taxon>
        <taxon>Paenibacillus</taxon>
    </lineage>
</organism>
<dbReference type="InterPro" id="IPR024046">
    <property type="entry name" value="Flagellar_assmbl_FliW_dom_sf"/>
</dbReference>
<dbReference type="PANTHER" id="PTHR39190">
    <property type="entry name" value="FLAGELLAR ASSEMBLY FACTOR FLIW"/>
    <property type="match status" value="1"/>
</dbReference>
<dbReference type="HAMAP" id="MF_01185">
    <property type="entry name" value="FliW"/>
    <property type="match status" value="1"/>
</dbReference>
<dbReference type="Proteomes" id="UP000467637">
    <property type="component" value="Unassembled WGS sequence"/>
</dbReference>
<dbReference type="EMBL" id="WSEM01000007">
    <property type="protein sequence ID" value="MVQ34483.1"/>
    <property type="molecule type" value="Genomic_DNA"/>
</dbReference>
<accession>A0ABW9U6L4</accession>
<comment type="subcellular location">
    <subcellularLocation>
        <location evidence="4">Cytoplasm</location>
    </subcellularLocation>
</comment>
<dbReference type="Pfam" id="PF02623">
    <property type="entry name" value="FliW"/>
    <property type="match status" value="1"/>
</dbReference>
<dbReference type="Gene3D" id="2.30.290.10">
    <property type="entry name" value="BH3618-like"/>
    <property type="match status" value="1"/>
</dbReference>
<comment type="subunit">
    <text evidence="4">Interacts with translational regulator CsrA and flagellin(s).</text>
</comment>
<dbReference type="RefSeq" id="WP_157318530.1">
    <property type="nucleotide sequence ID" value="NZ_WSEM01000007.1"/>
</dbReference>
<evidence type="ECO:0000256" key="1">
    <source>
        <dbReference type="ARBA" id="ARBA00022490"/>
    </source>
</evidence>
<keyword evidence="1 4" id="KW-0963">Cytoplasm</keyword>
<dbReference type="PANTHER" id="PTHR39190:SF1">
    <property type="entry name" value="FLAGELLAR ASSEMBLY FACTOR FLIW"/>
    <property type="match status" value="1"/>
</dbReference>
<keyword evidence="2 4" id="KW-1005">Bacterial flagellum biogenesis</keyword>
<keyword evidence="4" id="KW-0143">Chaperone</keyword>
<evidence type="ECO:0000256" key="2">
    <source>
        <dbReference type="ARBA" id="ARBA00022795"/>
    </source>
</evidence>
<keyword evidence="5" id="KW-0969">Cilium</keyword>
<keyword evidence="5" id="KW-0966">Cell projection</keyword>
<keyword evidence="6" id="KW-1185">Reference proteome</keyword>
<proteinExistence type="inferred from homology"/>
<keyword evidence="5" id="KW-0282">Flagellum</keyword>
<comment type="function">
    <text evidence="4">Acts as an anti-CsrA protein, binds CsrA and prevents it from repressing translation of its target genes, one of which is flagellin. Binds to flagellin and participates in the assembly of the flagellum.</text>
</comment>
<evidence type="ECO:0000313" key="6">
    <source>
        <dbReference type="Proteomes" id="UP000467637"/>
    </source>
</evidence>
<keyword evidence="3 4" id="KW-0810">Translation regulation</keyword>
<gene>
    <name evidence="4" type="primary">fliW</name>
    <name evidence="5" type="ORF">GON05_07435</name>
</gene>
<protein>
    <recommendedName>
        <fullName evidence="4">Flagellar assembly factor FliW</fullName>
    </recommendedName>
</protein>
<dbReference type="InterPro" id="IPR003775">
    <property type="entry name" value="Flagellar_assembly_factor_FliW"/>
</dbReference>
<comment type="caution">
    <text evidence="5">The sequence shown here is derived from an EMBL/GenBank/DDBJ whole genome shotgun (WGS) entry which is preliminary data.</text>
</comment>